<dbReference type="Gene3D" id="3.40.50.150">
    <property type="entry name" value="Vaccinia Virus protein VP39"/>
    <property type="match status" value="1"/>
</dbReference>
<keyword evidence="2" id="KW-0689">Ribosomal protein</keyword>
<dbReference type="Proteomes" id="UP001157961">
    <property type="component" value="Unassembled WGS sequence"/>
</dbReference>
<evidence type="ECO:0000313" key="2">
    <source>
        <dbReference type="EMBL" id="SMP11179.1"/>
    </source>
</evidence>
<keyword evidence="3" id="KW-1185">Reference proteome</keyword>
<dbReference type="PANTHER" id="PTHR11006:SF4">
    <property type="entry name" value="PROTEIN ARGININE N-METHYLTRANSFERASE 7"/>
    <property type="match status" value="1"/>
</dbReference>
<reference evidence="2 3" key="1">
    <citation type="submission" date="2017-05" db="EMBL/GenBank/DDBJ databases">
        <authorList>
            <person name="Varghese N."/>
            <person name="Submissions S."/>
        </authorList>
    </citation>
    <scope>NUCLEOTIDE SEQUENCE [LARGE SCALE GENOMIC DNA]</scope>
    <source>
        <strain evidence="2 3">DSM 29734</strain>
    </source>
</reference>
<protein>
    <submittedName>
        <fullName evidence="2">Ribosomal protein L11 methyltransferase (PrmA)</fullName>
    </submittedName>
</protein>
<dbReference type="Pfam" id="PF06325">
    <property type="entry name" value="PrmA"/>
    <property type="match status" value="1"/>
</dbReference>
<keyword evidence="2" id="KW-0489">Methyltransferase</keyword>
<dbReference type="SUPFAM" id="SSF53335">
    <property type="entry name" value="S-adenosyl-L-methionine-dependent methyltransferases"/>
    <property type="match status" value="1"/>
</dbReference>
<dbReference type="GO" id="GO:0008168">
    <property type="term" value="F:methyltransferase activity"/>
    <property type="evidence" value="ECO:0007669"/>
    <property type="project" value="UniProtKB-KW"/>
</dbReference>
<accession>A0ABY1NK37</accession>
<sequence>MLEEQPSAADLDLIAEFEPRFEMLDANSLVALAENAPLGDGGVHASNLLAQALEKDPHNHAAHLLKEQLHQMFVPRWHFPMLADTVRNQAYAKAIAAKVQPGDIVLDIGCGAGLTAMLAARAGAKHVYAIEGQPLIATAAKQVIADNGLSDKITVLSKWSHELVIGEDLPDRADVVVSEIVDSNLLGEGALATLTHAMEHLAKPNARAVPESGTLKAQLVESAALRNQYRPLEAEGFDLSAFHKFANVAQVTPNDSAACGLRPLGPTSDLFHFDFTRPDMSHGKTTLPLFCTTMGTAHAVVVSFDMVLAPGISVSNDLNTDGHWGRFSYLLEQSTPVSVGSQVTITAQHDATKLSVSIHDTTPAERPIIWQRGVNSRSTFAPVPEATTSWFVPDTQETPSSERPVH</sequence>
<dbReference type="Gene3D" id="2.70.160.11">
    <property type="entry name" value="Hnrnp arginine n-methyltransferase1"/>
    <property type="match status" value="1"/>
</dbReference>
<dbReference type="GO" id="GO:0005840">
    <property type="term" value="C:ribosome"/>
    <property type="evidence" value="ECO:0007669"/>
    <property type="project" value="UniProtKB-KW"/>
</dbReference>
<keyword evidence="2" id="KW-0808">Transferase</keyword>
<comment type="caution">
    <text evidence="2">The sequence shown here is derived from an EMBL/GenBank/DDBJ whole genome shotgun (WGS) entry which is preliminary data.</text>
</comment>
<organism evidence="2 3">
    <name type="scientific">Shimia sagamensis</name>
    <dbReference type="NCBI Taxonomy" id="1566352"/>
    <lineage>
        <taxon>Bacteria</taxon>
        <taxon>Pseudomonadati</taxon>
        <taxon>Pseudomonadota</taxon>
        <taxon>Alphaproteobacteria</taxon>
        <taxon>Rhodobacterales</taxon>
        <taxon>Roseobacteraceae</taxon>
    </lineage>
</organism>
<name>A0ABY1NK37_9RHOB</name>
<dbReference type="PANTHER" id="PTHR11006">
    <property type="entry name" value="PROTEIN ARGININE N-METHYLTRANSFERASE"/>
    <property type="match status" value="1"/>
</dbReference>
<feature type="region of interest" description="Disordered" evidence="1">
    <location>
        <begin position="385"/>
        <end position="406"/>
    </location>
</feature>
<dbReference type="PROSITE" id="PS51678">
    <property type="entry name" value="SAM_MT_PRMT"/>
    <property type="match status" value="1"/>
</dbReference>
<dbReference type="CDD" id="cd02440">
    <property type="entry name" value="AdoMet_MTases"/>
    <property type="match status" value="1"/>
</dbReference>
<feature type="compositionally biased region" description="Polar residues" evidence="1">
    <location>
        <begin position="386"/>
        <end position="406"/>
    </location>
</feature>
<evidence type="ECO:0000256" key="1">
    <source>
        <dbReference type="SAM" id="MobiDB-lite"/>
    </source>
</evidence>
<gene>
    <name evidence="2" type="ORF">SAMN06265373_102242</name>
</gene>
<dbReference type="InterPro" id="IPR029063">
    <property type="entry name" value="SAM-dependent_MTases_sf"/>
</dbReference>
<proteinExistence type="predicted"/>
<dbReference type="EMBL" id="FXTY01000002">
    <property type="protein sequence ID" value="SMP11179.1"/>
    <property type="molecule type" value="Genomic_DNA"/>
</dbReference>
<dbReference type="GO" id="GO:0032259">
    <property type="term" value="P:methylation"/>
    <property type="evidence" value="ECO:0007669"/>
    <property type="project" value="UniProtKB-KW"/>
</dbReference>
<evidence type="ECO:0000313" key="3">
    <source>
        <dbReference type="Proteomes" id="UP001157961"/>
    </source>
</evidence>
<dbReference type="InterPro" id="IPR025799">
    <property type="entry name" value="Arg_MeTrfase"/>
</dbReference>
<keyword evidence="2" id="KW-0687">Ribonucleoprotein</keyword>